<gene>
    <name evidence="2" type="ORF">DWV00_32575</name>
</gene>
<organism evidence="2 3">
    <name type="scientific">Trinickia dinghuensis</name>
    <dbReference type="NCBI Taxonomy" id="2291023"/>
    <lineage>
        <taxon>Bacteria</taxon>
        <taxon>Pseudomonadati</taxon>
        <taxon>Pseudomonadota</taxon>
        <taxon>Betaproteobacteria</taxon>
        <taxon>Burkholderiales</taxon>
        <taxon>Burkholderiaceae</taxon>
        <taxon>Trinickia</taxon>
    </lineage>
</organism>
<feature type="domain" description="IraD/Gp25-like" evidence="1">
    <location>
        <begin position="21"/>
        <end position="106"/>
    </location>
</feature>
<evidence type="ECO:0000313" key="2">
    <source>
        <dbReference type="EMBL" id="RDU94739.1"/>
    </source>
</evidence>
<dbReference type="Proteomes" id="UP000256838">
    <property type="component" value="Unassembled WGS sequence"/>
</dbReference>
<accession>A0A3D8JNQ2</accession>
<evidence type="ECO:0000313" key="3">
    <source>
        <dbReference type="Proteomes" id="UP000256838"/>
    </source>
</evidence>
<proteinExistence type="predicted"/>
<keyword evidence="3" id="KW-1185">Reference proteome</keyword>
<reference evidence="2 3" key="1">
    <citation type="submission" date="2018-08" db="EMBL/GenBank/DDBJ databases">
        <title>Paraburkholderia sp. DHOM06 isolated from forest soil.</title>
        <authorList>
            <person name="Gao Z.-H."/>
            <person name="Qiu L.-H."/>
        </authorList>
    </citation>
    <scope>NUCLEOTIDE SEQUENCE [LARGE SCALE GENOMIC DNA]</scope>
    <source>
        <strain evidence="2 3">DHOM06</strain>
    </source>
</reference>
<dbReference type="Gene3D" id="3.10.450.40">
    <property type="match status" value="1"/>
</dbReference>
<dbReference type="InterPro" id="IPR007048">
    <property type="entry name" value="IraD/Gp25-like"/>
</dbReference>
<dbReference type="Pfam" id="PF04965">
    <property type="entry name" value="GPW_gp25"/>
    <property type="match status" value="1"/>
</dbReference>
<protein>
    <submittedName>
        <fullName evidence="2">Type VI secretion system baseplate subunit TssE</fullName>
    </submittedName>
</protein>
<evidence type="ECO:0000259" key="1">
    <source>
        <dbReference type="Pfam" id="PF04965"/>
    </source>
</evidence>
<comment type="caution">
    <text evidence="2">The sequence shown here is derived from an EMBL/GenBank/DDBJ whole genome shotgun (WGS) entry which is preliminary data.</text>
</comment>
<sequence>MQFLLERLAQPPTFDGTQSFDLRAAIAAQIQRLVSARIARTGGDLDLLDVGCPNVVEFELYSKPQLEQYAQRLARLIARYEPRLRKPRVQIEPNGAALTPYRVAIYGSIDESDEMDVFHFELPSH</sequence>
<dbReference type="OrthoDB" id="119583at2"/>
<dbReference type="AlphaFoldDB" id="A0A3D8JNQ2"/>
<dbReference type="EMBL" id="QRGA01000028">
    <property type="protein sequence ID" value="RDU94739.1"/>
    <property type="molecule type" value="Genomic_DNA"/>
</dbReference>
<name>A0A3D8JNQ2_9BURK</name>
<dbReference type="SUPFAM" id="SSF160719">
    <property type="entry name" value="gpW/gp25-like"/>
    <property type="match status" value="1"/>
</dbReference>
<dbReference type="RefSeq" id="WP_115537733.1">
    <property type="nucleotide sequence ID" value="NZ_QRGA01000028.1"/>
</dbReference>